<evidence type="ECO:0000259" key="2">
    <source>
        <dbReference type="Pfam" id="PF13193"/>
    </source>
</evidence>
<dbReference type="InterPro" id="IPR020459">
    <property type="entry name" value="AMP-binding"/>
</dbReference>
<dbReference type="Gene3D" id="3.30.300.30">
    <property type="match status" value="1"/>
</dbReference>
<dbReference type="Pfam" id="PF13193">
    <property type="entry name" value="AMP-binding_C"/>
    <property type="match status" value="1"/>
</dbReference>
<evidence type="ECO:0000259" key="1">
    <source>
        <dbReference type="Pfam" id="PF00501"/>
    </source>
</evidence>
<reference evidence="3" key="1">
    <citation type="submission" date="2021-04" db="EMBL/GenBank/DDBJ databases">
        <title>Biosynthetic gene clusters of Dactylosporangioum roseum.</title>
        <authorList>
            <person name="Hartkoorn R.C."/>
            <person name="Beaudoing E."/>
            <person name="Hot D."/>
            <person name="Moureu S."/>
        </authorList>
    </citation>
    <scope>NUCLEOTIDE SEQUENCE</scope>
    <source>
        <strain evidence="3">NRRL B-16295</strain>
    </source>
</reference>
<feature type="domain" description="AMP-binding enzyme C-terminal" evidence="2">
    <location>
        <begin position="262"/>
        <end position="336"/>
    </location>
</feature>
<dbReference type="Gene3D" id="3.40.50.12780">
    <property type="entry name" value="N-terminal domain of ligase-like"/>
    <property type="match status" value="1"/>
</dbReference>
<organism evidence="3 4">
    <name type="scientific">Dactylosporangium roseum</name>
    <dbReference type="NCBI Taxonomy" id="47989"/>
    <lineage>
        <taxon>Bacteria</taxon>
        <taxon>Bacillati</taxon>
        <taxon>Actinomycetota</taxon>
        <taxon>Actinomycetes</taxon>
        <taxon>Micromonosporales</taxon>
        <taxon>Micromonosporaceae</taxon>
        <taxon>Dactylosporangium</taxon>
    </lineage>
</organism>
<dbReference type="InterPro" id="IPR045851">
    <property type="entry name" value="AMP-bd_C_sf"/>
</dbReference>
<dbReference type="InterPro" id="IPR025110">
    <property type="entry name" value="AMP-bd_C"/>
</dbReference>
<dbReference type="InterPro" id="IPR020845">
    <property type="entry name" value="AMP-binding_CS"/>
</dbReference>
<dbReference type="InterPro" id="IPR042099">
    <property type="entry name" value="ANL_N_sf"/>
</dbReference>
<evidence type="ECO:0000313" key="3">
    <source>
        <dbReference type="EMBL" id="UWZ39334.1"/>
    </source>
</evidence>
<protein>
    <submittedName>
        <fullName evidence="3">AMP-binding protein</fullName>
    </submittedName>
</protein>
<dbReference type="PANTHER" id="PTHR45527:SF1">
    <property type="entry name" value="FATTY ACID SYNTHASE"/>
    <property type="match status" value="1"/>
</dbReference>
<dbReference type="EMBL" id="CP073721">
    <property type="protein sequence ID" value="UWZ39334.1"/>
    <property type="molecule type" value="Genomic_DNA"/>
</dbReference>
<name>A0ABY5ZCE9_9ACTN</name>
<gene>
    <name evidence="3" type="ORF">Drose_14480</name>
</gene>
<sequence length="351" mass="37799">MARDLRDVAYVMYTSGSTGRPKGVLVPHVALLDRLAGLAGVPGLRAGESIMAMTALSFDISMAELLLPLTVGGRLIAAPARTRLNPGSFGRLVDEYRPDVIQATPSFWRLVLALDWSGSPVSRLWCGGESLTSSLARNLLSAGKEVWNLYGPTEATIWATAERVLSPENISLGKPLAGTGLCLAGMASEGEILLYGTGLALGYLDRDEITRDRFREAETPDGPRLCYYTGDRARYRPDGSLEFLGRTDSQIKLHGHRVELGEVEAALERCPGVSEAAVVLRDADDPDRVHLAAFVVAEPGIVTRDVRRSLADLLPASMRPTRISIEAALPRTVAGKVDRVRLAGRGVNFPA</sequence>
<feature type="domain" description="AMP-dependent synthetase/ligase" evidence="1">
    <location>
        <begin position="5"/>
        <end position="204"/>
    </location>
</feature>
<dbReference type="Pfam" id="PF00501">
    <property type="entry name" value="AMP-binding"/>
    <property type="match status" value="1"/>
</dbReference>
<keyword evidence="4" id="KW-1185">Reference proteome</keyword>
<evidence type="ECO:0000313" key="4">
    <source>
        <dbReference type="Proteomes" id="UP001058271"/>
    </source>
</evidence>
<dbReference type="Proteomes" id="UP001058271">
    <property type="component" value="Chromosome"/>
</dbReference>
<dbReference type="PANTHER" id="PTHR45527">
    <property type="entry name" value="NONRIBOSOMAL PEPTIDE SYNTHETASE"/>
    <property type="match status" value="1"/>
</dbReference>
<accession>A0ABY5ZCE9</accession>
<dbReference type="SUPFAM" id="SSF56801">
    <property type="entry name" value="Acetyl-CoA synthetase-like"/>
    <property type="match status" value="1"/>
</dbReference>
<dbReference type="PRINTS" id="PR00154">
    <property type="entry name" value="AMPBINDING"/>
</dbReference>
<dbReference type="PROSITE" id="PS00455">
    <property type="entry name" value="AMP_BINDING"/>
    <property type="match status" value="1"/>
</dbReference>
<dbReference type="InterPro" id="IPR000873">
    <property type="entry name" value="AMP-dep_synth/lig_dom"/>
</dbReference>
<proteinExistence type="predicted"/>